<reference evidence="2 3" key="1">
    <citation type="submission" date="2018-08" db="EMBL/GenBank/DDBJ databases">
        <title>A genome reference for cultivated species of the human gut microbiota.</title>
        <authorList>
            <person name="Zou Y."/>
            <person name="Xue W."/>
            <person name="Luo G."/>
        </authorList>
    </citation>
    <scope>NUCLEOTIDE SEQUENCE [LARGE SCALE GENOMIC DNA]</scope>
    <source>
        <strain evidence="2 3">AF28-26</strain>
    </source>
</reference>
<accession>A0A412B0U3</accession>
<feature type="compositionally biased region" description="Basic and acidic residues" evidence="1">
    <location>
        <begin position="14"/>
        <end position="23"/>
    </location>
</feature>
<name>A0A412B0U3_9FIRM</name>
<evidence type="ECO:0000256" key="1">
    <source>
        <dbReference type="SAM" id="MobiDB-lite"/>
    </source>
</evidence>
<protein>
    <submittedName>
        <fullName evidence="2">Uncharacterized protein</fullName>
    </submittedName>
</protein>
<organism evidence="2 3">
    <name type="scientific">[Clostridium] leptum</name>
    <dbReference type="NCBI Taxonomy" id="1535"/>
    <lineage>
        <taxon>Bacteria</taxon>
        <taxon>Bacillati</taxon>
        <taxon>Bacillota</taxon>
        <taxon>Clostridia</taxon>
        <taxon>Eubacteriales</taxon>
        <taxon>Oscillospiraceae</taxon>
        <taxon>Oscillospiraceae incertae sedis</taxon>
    </lineage>
</organism>
<gene>
    <name evidence="2" type="ORF">DWY99_01085</name>
</gene>
<evidence type="ECO:0000313" key="2">
    <source>
        <dbReference type="EMBL" id="RGQ44264.1"/>
    </source>
</evidence>
<proteinExistence type="predicted"/>
<evidence type="ECO:0000313" key="3">
    <source>
        <dbReference type="Proteomes" id="UP000284751"/>
    </source>
</evidence>
<dbReference type="AlphaFoldDB" id="A0A412B0U3"/>
<feature type="region of interest" description="Disordered" evidence="1">
    <location>
        <begin position="1"/>
        <end position="47"/>
    </location>
</feature>
<dbReference type="Proteomes" id="UP000284751">
    <property type="component" value="Unassembled WGS sequence"/>
</dbReference>
<comment type="caution">
    <text evidence="2">The sequence shown here is derived from an EMBL/GenBank/DDBJ whole genome shotgun (WGS) entry which is preliminary data.</text>
</comment>
<sequence length="136" mass="15092">MVSAERAAGAAEETSGKTGEERRRMKVPRYKSRFAEERQKHSRKGRYALSCNRNHRRRPAGRLSLQMPGGADCLQISCRIGKLPLARRFAGLRLPGLGAAEQTVRAEQEVRRLSKCLAVQALKGRNQKFVSAGGCE</sequence>
<dbReference type="EMBL" id="QRTC01000002">
    <property type="protein sequence ID" value="RGQ44264.1"/>
    <property type="molecule type" value="Genomic_DNA"/>
</dbReference>